<evidence type="ECO:0000256" key="3">
    <source>
        <dbReference type="ARBA" id="ARBA00022741"/>
    </source>
</evidence>
<dbReference type="GO" id="GO:0005524">
    <property type="term" value="F:ATP binding"/>
    <property type="evidence" value="ECO:0007669"/>
    <property type="project" value="UniProtKB-KW"/>
</dbReference>
<gene>
    <name evidence="8" type="ORF">SAMN05444171_1806</name>
</gene>
<feature type="domain" description="ABC transporter" evidence="7">
    <location>
        <begin position="336"/>
        <end position="535"/>
    </location>
</feature>
<comment type="similarity">
    <text evidence="1">Belongs to the ABC transporter superfamily.</text>
</comment>
<evidence type="ECO:0000256" key="1">
    <source>
        <dbReference type="ARBA" id="ARBA00005417"/>
    </source>
</evidence>
<dbReference type="PANTHER" id="PTHR19211">
    <property type="entry name" value="ATP-BINDING TRANSPORT PROTEIN-RELATED"/>
    <property type="match status" value="1"/>
</dbReference>
<evidence type="ECO:0000256" key="4">
    <source>
        <dbReference type="ARBA" id="ARBA00022840"/>
    </source>
</evidence>
<dbReference type="AlphaFoldDB" id="A0A1M6V5K5"/>
<name>A0A1M6V5K5_9BRAD</name>
<dbReference type="SUPFAM" id="SSF52540">
    <property type="entry name" value="P-loop containing nucleoside triphosphate hydrolases"/>
    <property type="match status" value="2"/>
</dbReference>
<dbReference type="GO" id="GO:0016887">
    <property type="term" value="F:ATP hydrolysis activity"/>
    <property type="evidence" value="ECO:0007669"/>
    <property type="project" value="InterPro"/>
</dbReference>
<feature type="domain" description="ABC transporter" evidence="7">
    <location>
        <begin position="5"/>
        <end position="234"/>
    </location>
</feature>
<dbReference type="PROSITE" id="PS00211">
    <property type="entry name" value="ABC_TRANSPORTER_1"/>
    <property type="match status" value="1"/>
</dbReference>
<dbReference type="Gene3D" id="3.40.50.300">
    <property type="entry name" value="P-loop containing nucleotide triphosphate hydrolases"/>
    <property type="match status" value="2"/>
</dbReference>
<dbReference type="OrthoDB" id="9808609at2"/>
<evidence type="ECO:0000256" key="5">
    <source>
        <dbReference type="ARBA" id="ARBA00024722"/>
    </source>
</evidence>
<feature type="region of interest" description="Disordered" evidence="6">
    <location>
        <begin position="251"/>
        <end position="272"/>
    </location>
</feature>
<dbReference type="Proteomes" id="UP000183208">
    <property type="component" value="Unassembled WGS sequence"/>
</dbReference>
<comment type="function">
    <text evidence="5">Involved in beta-(1--&gt;2)glucan export. Transmembrane domains (TMD) form a pore in the inner membrane and the ATP-binding domain (NBD) is responsible for energy generation.</text>
</comment>
<accession>A0A1M6V5K5</accession>
<sequence length="535" mass="58039">MSAFLILDSISLVAPDGHQLFDGLTLALGRERTGLVGRNGCGKSTLLRLIAGEIEPASGSLQRVGSIGMLAQLADDRLSVAQALGVEADLARLHRLERGEGSLDDAAEADWTLEERLQTALIETGLASLPLERRVASLSGGERTRIALARLLIEAPDLLLLDEPTNNLDTDGRQAVAQLLERWQGGVLVASHDRALLERVDRIVELTPIGVNVFGGAWSGFAQARDAARARAEADLGRASDALRQTERALQKAREKKARRDRAGRAYRASGSHSKILLDASKQQAEESGARESHLADRLIGDRTEALETARAQVEILTPLSIELPRTHLPRGRALIAFKEVAMRFAERRLFGPLSFEVRGPERIAIRGANGSGKTTLFRLMTGELAPSSGDIDRRTPRVAVLDQHVGLLDSATSILDNLRRLNPELTANDAHAALARFAFRNRAALQIAGTLSGGERLRAGMACVFARPEPPLLLLLDEPTNHLDLGSIEELEKALKGFDGALIVVSHDRTFLQAIGIEREITLDTKSRKQPHAK</sequence>
<evidence type="ECO:0000256" key="2">
    <source>
        <dbReference type="ARBA" id="ARBA00022737"/>
    </source>
</evidence>
<dbReference type="EMBL" id="FNTI01000001">
    <property type="protein sequence ID" value="SEC59589.1"/>
    <property type="molecule type" value="Genomic_DNA"/>
</dbReference>
<dbReference type="InterPro" id="IPR003593">
    <property type="entry name" value="AAA+_ATPase"/>
</dbReference>
<evidence type="ECO:0000256" key="6">
    <source>
        <dbReference type="SAM" id="MobiDB-lite"/>
    </source>
</evidence>
<dbReference type="InterPro" id="IPR003439">
    <property type="entry name" value="ABC_transporter-like_ATP-bd"/>
</dbReference>
<proteinExistence type="inferred from homology"/>
<dbReference type="Pfam" id="PF00005">
    <property type="entry name" value="ABC_tran"/>
    <property type="match status" value="2"/>
</dbReference>
<organism evidence="8 9">
    <name type="scientific">Bradyrhizobium lablabi</name>
    <dbReference type="NCBI Taxonomy" id="722472"/>
    <lineage>
        <taxon>Bacteria</taxon>
        <taxon>Pseudomonadati</taxon>
        <taxon>Pseudomonadota</taxon>
        <taxon>Alphaproteobacteria</taxon>
        <taxon>Hyphomicrobiales</taxon>
        <taxon>Nitrobacteraceae</taxon>
        <taxon>Bradyrhizobium</taxon>
    </lineage>
</organism>
<dbReference type="PROSITE" id="PS50893">
    <property type="entry name" value="ABC_TRANSPORTER_2"/>
    <property type="match status" value="2"/>
</dbReference>
<evidence type="ECO:0000313" key="9">
    <source>
        <dbReference type="Proteomes" id="UP000183208"/>
    </source>
</evidence>
<keyword evidence="3" id="KW-0547">Nucleotide-binding</keyword>
<reference evidence="8 9" key="1">
    <citation type="submission" date="2016-10" db="EMBL/GenBank/DDBJ databases">
        <authorList>
            <person name="de Groot N.N."/>
        </authorList>
    </citation>
    <scope>NUCLEOTIDE SEQUENCE [LARGE SCALE GENOMIC DNA]</scope>
    <source>
        <strain evidence="8 9">GAS522</strain>
    </source>
</reference>
<dbReference type="InterPro" id="IPR027417">
    <property type="entry name" value="P-loop_NTPase"/>
</dbReference>
<dbReference type="InterPro" id="IPR050611">
    <property type="entry name" value="ABCF"/>
</dbReference>
<keyword evidence="2" id="KW-0677">Repeat</keyword>
<evidence type="ECO:0000313" key="8">
    <source>
        <dbReference type="EMBL" id="SEC59589.1"/>
    </source>
</evidence>
<dbReference type="InterPro" id="IPR017871">
    <property type="entry name" value="ABC_transporter-like_CS"/>
</dbReference>
<keyword evidence="4" id="KW-0067">ATP-binding</keyword>
<protein>
    <submittedName>
        <fullName evidence="8">ATPase components of ABC transporters with duplicated ATPase domains</fullName>
    </submittedName>
</protein>
<dbReference type="CDD" id="cd03221">
    <property type="entry name" value="ABCF_EF-3"/>
    <property type="match status" value="1"/>
</dbReference>
<dbReference type="RefSeq" id="WP_074817928.1">
    <property type="nucleotide sequence ID" value="NZ_FNTI01000001.1"/>
</dbReference>
<dbReference type="FunFam" id="3.40.50.300:FF:001320">
    <property type="entry name" value="Heme ABC transporter ATP-binding protein"/>
    <property type="match status" value="1"/>
</dbReference>
<dbReference type="PANTHER" id="PTHR19211:SF6">
    <property type="entry name" value="BLL7188 PROTEIN"/>
    <property type="match status" value="1"/>
</dbReference>
<dbReference type="SMART" id="SM00382">
    <property type="entry name" value="AAA"/>
    <property type="match status" value="2"/>
</dbReference>
<evidence type="ECO:0000259" key="7">
    <source>
        <dbReference type="PROSITE" id="PS50893"/>
    </source>
</evidence>